<evidence type="ECO:0000256" key="1">
    <source>
        <dbReference type="SAM" id="MobiDB-lite"/>
    </source>
</evidence>
<name>A0A6H5FZJ6_9HEMI</name>
<accession>A0A6H5FZJ6</accession>
<dbReference type="EMBL" id="CADCXU010002425">
    <property type="protein sequence ID" value="CAA9994723.1"/>
    <property type="molecule type" value="Genomic_DNA"/>
</dbReference>
<keyword evidence="4" id="KW-1185">Reference proteome</keyword>
<dbReference type="PANTHER" id="PTHR12864">
    <property type="entry name" value="RAN BINDING PROTEIN 9-RELATED"/>
    <property type="match status" value="1"/>
</dbReference>
<organism evidence="3 4">
    <name type="scientific">Nesidiocoris tenuis</name>
    <dbReference type="NCBI Taxonomy" id="355587"/>
    <lineage>
        <taxon>Eukaryota</taxon>
        <taxon>Metazoa</taxon>
        <taxon>Ecdysozoa</taxon>
        <taxon>Arthropoda</taxon>
        <taxon>Hexapoda</taxon>
        <taxon>Insecta</taxon>
        <taxon>Pterygota</taxon>
        <taxon>Neoptera</taxon>
        <taxon>Paraneoptera</taxon>
        <taxon>Hemiptera</taxon>
        <taxon>Heteroptera</taxon>
        <taxon>Panheteroptera</taxon>
        <taxon>Cimicomorpha</taxon>
        <taxon>Miridae</taxon>
        <taxon>Dicyphina</taxon>
        <taxon>Nesidiocoris</taxon>
    </lineage>
</organism>
<dbReference type="PROSITE" id="PS50897">
    <property type="entry name" value="CTLH"/>
    <property type="match status" value="1"/>
</dbReference>
<feature type="region of interest" description="Disordered" evidence="1">
    <location>
        <begin position="118"/>
        <end position="149"/>
    </location>
</feature>
<dbReference type="InterPro" id="IPR006595">
    <property type="entry name" value="CTLH_C"/>
</dbReference>
<evidence type="ECO:0000313" key="4">
    <source>
        <dbReference type="Proteomes" id="UP000479000"/>
    </source>
</evidence>
<reference evidence="3 4" key="1">
    <citation type="submission" date="2020-02" db="EMBL/GenBank/DDBJ databases">
        <authorList>
            <person name="Ferguson B K."/>
        </authorList>
    </citation>
    <scope>NUCLEOTIDE SEQUENCE [LARGE SCALE GENOMIC DNA]</scope>
</reference>
<dbReference type="SMART" id="SM00667">
    <property type="entry name" value="LisH"/>
    <property type="match status" value="1"/>
</dbReference>
<evidence type="ECO:0000259" key="2">
    <source>
        <dbReference type="PROSITE" id="PS50897"/>
    </source>
</evidence>
<dbReference type="OrthoDB" id="25503at2759"/>
<dbReference type="Pfam" id="PF10607">
    <property type="entry name" value="CTLH"/>
    <property type="match status" value="1"/>
</dbReference>
<dbReference type="SMART" id="SM00757">
    <property type="entry name" value="CRA"/>
    <property type="match status" value="1"/>
</dbReference>
<sequence length="314" mass="35402">MRNHIDQVPLPDMSANKDSILDMEKIVTKYLLHNGYCNTAAAFASATGQNVQNDIEVVTKRQQVLGLVLEGQITHAMELIDLYYPGLLPDDTNLHLLLRVRQFIEVVSGADTKFQPSRKSVITSESMETDCASDPPSSSEGNTVTNGHQQSNLSQWDMIRGCSLERILECGKKLHALQVQLERNHLIRPRHKSMSVKALGISIKRTKQHLVHMISTFLVFMRVIFWRCSRNMVCDAFSLISYADPHSSPVGWQLDPSQREVVADQLKEAILARTNVNNKTDLECYINYAKTLLRLMEAYGIGKAAFVNFDDIVN</sequence>
<dbReference type="AlphaFoldDB" id="A0A6H5FZJ6"/>
<protein>
    <recommendedName>
        <fullName evidence="2">CTLH domain-containing protein</fullName>
    </recommendedName>
</protein>
<gene>
    <name evidence="3" type="ORF">NTEN_LOCUS1539</name>
</gene>
<evidence type="ECO:0000313" key="3">
    <source>
        <dbReference type="EMBL" id="CAA9994723.1"/>
    </source>
</evidence>
<dbReference type="InterPro" id="IPR024964">
    <property type="entry name" value="CTLH/CRA"/>
</dbReference>
<dbReference type="InterPro" id="IPR050618">
    <property type="entry name" value="Ubq-SigPath_Reg"/>
</dbReference>
<dbReference type="PROSITE" id="PS50896">
    <property type="entry name" value="LISH"/>
    <property type="match status" value="1"/>
</dbReference>
<feature type="domain" description="CTLH" evidence="2">
    <location>
        <begin position="57"/>
        <end position="114"/>
    </location>
</feature>
<dbReference type="InterPro" id="IPR006594">
    <property type="entry name" value="LisH"/>
</dbReference>
<dbReference type="Proteomes" id="UP000479000">
    <property type="component" value="Unassembled WGS sequence"/>
</dbReference>
<dbReference type="SMART" id="SM00668">
    <property type="entry name" value="CTLH"/>
    <property type="match status" value="1"/>
</dbReference>
<dbReference type="InterPro" id="IPR013144">
    <property type="entry name" value="CRA_dom"/>
</dbReference>
<feature type="compositionally biased region" description="Polar residues" evidence="1">
    <location>
        <begin position="135"/>
        <end position="149"/>
    </location>
</feature>
<proteinExistence type="predicted"/>